<dbReference type="EMBL" id="BKCJ011060558">
    <property type="protein sequence ID" value="GFC77324.1"/>
    <property type="molecule type" value="Genomic_DNA"/>
</dbReference>
<reference evidence="2" key="1">
    <citation type="journal article" date="2019" name="Sci. Rep.">
        <title>Draft genome of Tanacetum cinerariifolium, the natural source of mosquito coil.</title>
        <authorList>
            <person name="Yamashiro T."/>
            <person name="Shiraishi A."/>
            <person name="Satake H."/>
            <person name="Nakayama K."/>
        </authorList>
    </citation>
    <scope>NUCLEOTIDE SEQUENCE</scope>
</reference>
<comment type="caution">
    <text evidence="2">The sequence shown here is derived from an EMBL/GenBank/DDBJ whole genome shotgun (WGS) entry which is preliminary data.</text>
</comment>
<accession>A0A699R2C2</accession>
<protein>
    <submittedName>
        <fullName evidence="2">Uncharacterized protein</fullName>
    </submittedName>
</protein>
<feature type="region of interest" description="Disordered" evidence="1">
    <location>
        <begin position="1"/>
        <end position="38"/>
    </location>
</feature>
<dbReference type="AlphaFoldDB" id="A0A699R2C2"/>
<evidence type="ECO:0000256" key="1">
    <source>
        <dbReference type="SAM" id="MobiDB-lite"/>
    </source>
</evidence>
<organism evidence="2">
    <name type="scientific">Tanacetum cinerariifolium</name>
    <name type="common">Dalmatian daisy</name>
    <name type="synonym">Chrysanthemum cinerariifolium</name>
    <dbReference type="NCBI Taxonomy" id="118510"/>
    <lineage>
        <taxon>Eukaryota</taxon>
        <taxon>Viridiplantae</taxon>
        <taxon>Streptophyta</taxon>
        <taxon>Embryophyta</taxon>
        <taxon>Tracheophyta</taxon>
        <taxon>Spermatophyta</taxon>
        <taxon>Magnoliopsida</taxon>
        <taxon>eudicotyledons</taxon>
        <taxon>Gunneridae</taxon>
        <taxon>Pentapetalae</taxon>
        <taxon>asterids</taxon>
        <taxon>campanulids</taxon>
        <taxon>Asterales</taxon>
        <taxon>Asteraceae</taxon>
        <taxon>Asteroideae</taxon>
        <taxon>Anthemideae</taxon>
        <taxon>Anthemidinae</taxon>
        <taxon>Tanacetum</taxon>
    </lineage>
</organism>
<sequence length="78" mass="9130">VVIRDPKEESSVKTPTKTKSKDKGKGIMVEEPKPMKKKQQVELDEAYIRKLHEELNKDIDWDVIIDHVKQKAKEDPYV</sequence>
<feature type="compositionally biased region" description="Basic and acidic residues" evidence="1">
    <location>
        <begin position="1"/>
        <end position="11"/>
    </location>
</feature>
<proteinExistence type="predicted"/>
<name>A0A699R2C2_TANCI</name>
<feature type="non-terminal residue" evidence="2">
    <location>
        <position position="1"/>
    </location>
</feature>
<feature type="compositionally biased region" description="Basic and acidic residues" evidence="1">
    <location>
        <begin position="19"/>
        <end position="34"/>
    </location>
</feature>
<evidence type="ECO:0000313" key="2">
    <source>
        <dbReference type="EMBL" id="GFC77324.1"/>
    </source>
</evidence>
<gene>
    <name evidence="2" type="ORF">Tci_849294</name>
</gene>